<reference evidence="1 2" key="1">
    <citation type="submission" date="2023-07" db="EMBL/GenBank/DDBJ databases">
        <title>Sequencing the genomes of 1000 actinobacteria strains.</title>
        <authorList>
            <person name="Klenk H.-P."/>
        </authorList>
    </citation>
    <scope>NUCLEOTIDE SEQUENCE [LARGE SCALE GENOMIC DNA]</scope>
    <source>
        <strain evidence="1 2">DSM 46740</strain>
    </source>
</reference>
<protein>
    <submittedName>
        <fullName evidence="1">Uncharacterized protein</fullName>
    </submittedName>
</protein>
<comment type="caution">
    <text evidence="1">The sequence shown here is derived from an EMBL/GenBank/DDBJ whole genome shotgun (WGS) entry which is preliminary data.</text>
</comment>
<organism evidence="1 2">
    <name type="scientific">Streptosporangium lutulentum</name>
    <dbReference type="NCBI Taxonomy" id="1461250"/>
    <lineage>
        <taxon>Bacteria</taxon>
        <taxon>Bacillati</taxon>
        <taxon>Actinomycetota</taxon>
        <taxon>Actinomycetes</taxon>
        <taxon>Streptosporangiales</taxon>
        <taxon>Streptosporangiaceae</taxon>
        <taxon>Streptosporangium</taxon>
    </lineage>
</organism>
<evidence type="ECO:0000313" key="1">
    <source>
        <dbReference type="EMBL" id="MDP9841549.1"/>
    </source>
</evidence>
<dbReference type="EMBL" id="JAUSQU010000001">
    <property type="protein sequence ID" value="MDP9841549.1"/>
    <property type="molecule type" value="Genomic_DNA"/>
</dbReference>
<evidence type="ECO:0000313" key="2">
    <source>
        <dbReference type="Proteomes" id="UP001225356"/>
    </source>
</evidence>
<dbReference type="RefSeq" id="WP_307554967.1">
    <property type="nucleotide sequence ID" value="NZ_JAUSQU010000001.1"/>
</dbReference>
<name>A0ABT9Q5Z5_9ACTN</name>
<proteinExistence type="predicted"/>
<sequence>MGDTPAVAPGTGPLAPEFNGIDPVLMRDFIADLERAGQVIAEHTEAIRRELAAVDLPAAGLAPVREIGGWTEEQLPRLRQRVETITSAPAVLLGGGLTGYRESVLLAPAEAQKQGSDLGERFADIDLDEFSLLGPYASDRMAALVGELKAHQHDSNFTAAFFAALGPTGTRTLTTELRRLAEAENSVDVARTAFATALRGGAKVAGFAGIMRAMQETEENDLDGVVDLLRPGAYPTEWLAGMAAPILADGSRVQGKNLATILNLLGKNPAAARLAIGSAAGIGPTPASAKLPFGLLSGLPQSWDSGPKLARFLESLNERSGGTEETAAGFGRLLAAASGAYDEEQGKHSREAVFFAYTVMTTVDDLKLGDATRLHLSEIAGSYAPEITLGADIGAVDMTEDSGLYPTPGFFEPTIVTGLRGAFRLSPEDTFRFLTTFAGTDETRMPFQDGMGRLAGRLLPEASRQVRDTNDVTALDDLFTMLGNVRGFELAAAVRVLKPQDEAVKSAKDAENFLIGALMGVGGLFPPMSIYARTWTAISTGKSAYDTYGPESEEKVAKLLELDGTETLGRQYAVAQLLAKQGFTPRVPPSGAVIADANGDLRSFDKIVEQGDAGVEILNQWFIANGMGSHDKLGFGELSIVLADRFDGRKSHGFLRTNLYKGKLTTD</sequence>
<dbReference type="Proteomes" id="UP001225356">
    <property type="component" value="Unassembled WGS sequence"/>
</dbReference>
<gene>
    <name evidence="1" type="ORF">J2853_000760</name>
</gene>
<accession>A0ABT9Q5Z5</accession>
<keyword evidence="2" id="KW-1185">Reference proteome</keyword>